<proteinExistence type="predicted"/>
<reference evidence="1 2" key="1">
    <citation type="submission" date="2020-09" db="EMBL/GenBank/DDBJ databases">
        <title>Marinomonas sp. nov., isolated from the cysticercosis algae of Qingdao, China.</title>
        <authorList>
            <person name="Sun X."/>
        </authorList>
    </citation>
    <scope>NUCLEOTIDE SEQUENCE [LARGE SCALE GENOMIC DNA]</scope>
    <source>
        <strain evidence="1 2">SM2066</strain>
    </source>
</reference>
<comment type="caution">
    <text evidence="1">The sequence shown here is derived from an EMBL/GenBank/DDBJ whole genome shotgun (WGS) entry which is preliminary data.</text>
</comment>
<evidence type="ECO:0000313" key="1">
    <source>
        <dbReference type="EMBL" id="MBD5771425.1"/>
    </source>
</evidence>
<dbReference type="RefSeq" id="WP_191594805.1">
    <property type="nucleotide sequence ID" value="NZ_JACYFC010000003.1"/>
</dbReference>
<gene>
    <name evidence="1" type="ORF">IF202_10225</name>
</gene>
<dbReference type="EMBL" id="JACYFC010000003">
    <property type="protein sequence ID" value="MBD5771425.1"/>
    <property type="molecule type" value="Genomic_DNA"/>
</dbReference>
<protein>
    <submittedName>
        <fullName evidence="1">Uncharacterized protein</fullName>
    </submittedName>
</protein>
<organism evidence="1 2">
    <name type="scientific">Marinomonas colpomeniae</name>
    <dbReference type="NCBI Taxonomy" id="2774408"/>
    <lineage>
        <taxon>Bacteria</taxon>
        <taxon>Pseudomonadati</taxon>
        <taxon>Pseudomonadota</taxon>
        <taxon>Gammaproteobacteria</taxon>
        <taxon>Oceanospirillales</taxon>
        <taxon>Oceanospirillaceae</taxon>
        <taxon>Marinomonas</taxon>
    </lineage>
</organism>
<evidence type="ECO:0000313" key="2">
    <source>
        <dbReference type="Proteomes" id="UP000604161"/>
    </source>
</evidence>
<name>A0ABR8NZE8_9GAMM</name>
<dbReference type="Proteomes" id="UP000604161">
    <property type="component" value="Unassembled WGS sequence"/>
</dbReference>
<accession>A0ABR8NZE8</accession>
<sequence>MTNKSYLGSNMRCKKEPYQHPDSHIVCDMLSMCFDGSFANSTSRKRVRNTLDQQVFQTVSLLYRGLAERLLTSLGKLPQDTGTMNPEPGYIAIAYLSALNASDKYFSNRVMMVNWQVIKRIGRLVHKLDDRLFANMIIDYLARIQVVLDSTQNRRKAARLV</sequence>
<keyword evidence="2" id="KW-1185">Reference proteome</keyword>